<evidence type="ECO:0000313" key="5">
    <source>
        <dbReference type="Proteomes" id="UP000361468"/>
    </source>
</evidence>
<dbReference type="EMBL" id="UGSG01000001">
    <property type="protein sequence ID" value="SUA73882.1"/>
    <property type="molecule type" value="Genomic_DNA"/>
</dbReference>
<keyword evidence="5" id="KW-1185">Reference proteome</keyword>
<dbReference type="AlphaFoldDB" id="A0A378Y9H5"/>
<sequence>MKAKLALLLALLCTSFGADAAGEFTLSYFGDGKPVDLPTLVSDLITPEYVKRFPANQYEIVLIYHCTPVSARGDIACTATSGVSPKINAAGRTGGLVPLVRFNTAAIAPKGASVSDIDEIRSKVIRESIRAMMADLPAAPKPRTDRPRM</sequence>
<accession>A0A378Y9H5</accession>
<keyword evidence="1" id="KW-0732">Signal</keyword>
<dbReference type="RefSeq" id="WP_023596414.1">
    <property type="nucleotide sequence ID" value="NC_023018.2"/>
</dbReference>
<dbReference type="Proteomes" id="UP000361468">
    <property type="component" value="Unassembled WGS sequence"/>
</dbReference>
<evidence type="ECO:0000313" key="4">
    <source>
        <dbReference type="Proteomes" id="UP000254573"/>
    </source>
</evidence>
<dbReference type="EMBL" id="CABPSO010000010">
    <property type="protein sequence ID" value="VVE69324.1"/>
    <property type="molecule type" value="Genomic_DNA"/>
</dbReference>
<dbReference type="Proteomes" id="UP000254573">
    <property type="component" value="Unassembled WGS sequence"/>
</dbReference>
<dbReference type="GeneID" id="57198532"/>
<evidence type="ECO:0000313" key="2">
    <source>
        <dbReference type="EMBL" id="SUA73882.1"/>
    </source>
</evidence>
<name>A0A378Y9H5_9BURK</name>
<dbReference type="KEGG" id="prb:X636_20925"/>
<evidence type="ECO:0000256" key="1">
    <source>
        <dbReference type="SAM" id="SignalP"/>
    </source>
</evidence>
<reference evidence="3 5" key="2">
    <citation type="submission" date="2019-08" db="EMBL/GenBank/DDBJ databases">
        <authorList>
            <person name="Peeters C."/>
        </authorList>
    </citation>
    <scope>NUCLEOTIDE SEQUENCE [LARGE SCALE GENOMIC DNA]</scope>
    <source>
        <strain evidence="3 5">LMG 31119</strain>
    </source>
</reference>
<feature type="signal peptide" evidence="1">
    <location>
        <begin position="1"/>
        <end position="20"/>
    </location>
</feature>
<proteinExistence type="predicted"/>
<dbReference type="KEGG" id="ppnm:LV28_00115"/>
<gene>
    <name evidence="2" type="ORF">NCTC13160_00028</name>
    <name evidence="3" type="ORF">PPN31119_03248</name>
</gene>
<reference evidence="2 4" key="1">
    <citation type="submission" date="2018-06" db="EMBL/GenBank/DDBJ databases">
        <authorList>
            <consortium name="Pathogen Informatics"/>
            <person name="Doyle S."/>
        </authorList>
    </citation>
    <scope>NUCLEOTIDE SEQUENCE [LARGE SCALE GENOMIC DNA]</scope>
    <source>
        <strain evidence="2 4">NCTC13160</strain>
    </source>
</reference>
<feature type="chain" id="PRO_5016813023" evidence="1">
    <location>
        <begin position="21"/>
        <end position="149"/>
    </location>
</feature>
<dbReference type="OrthoDB" id="8945005at2"/>
<evidence type="ECO:0000313" key="3">
    <source>
        <dbReference type="EMBL" id="VVE69324.1"/>
    </source>
</evidence>
<protein>
    <submittedName>
        <fullName evidence="2">Uncharacterized protein</fullName>
    </submittedName>
</protein>
<organism evidence="2 4">
    <name type="scientific">Pandoraea pnomenusa</name>
    <dbReference type="NCBI Taxonomy" id="93220"/>
    <lineage>
        <taxon>Bacteria</taxon>
        <taxon>Pseudomonadati</taxon>
        <taxon>Pseudomonadota</taxon>
        <taxon>Betaproteobacteria</taxon>
        <taxon>Burkholderiales</taxon>
        <taxon>Burkholderiaceae</taxon>
        <taxon>Pandoraea</taxon>
    </lineage>
</organism>